<evidence type="ECO:0000256" key="1">
    <source>
        <dbReference type="ARBA" id="ARBA00022837"/>
    </source>
</evidence>
<dbReference type="Pfam" id="PF13499">
    <property type="entry name" value="EF-hand_7"/>
    <property type="match status" value="2"/>
</dbReference>
<proteinExistence type="predicted"/>
<accession>A0ABP0JS89</accession>
<dbReference type="InterPro" id="IPR052591">
    <property type="entry name" value="CML21-like"/>
</dbReference>
<dbReference type="Gene3D" id="1.10.238.10">
    <property type="entry name" value="EF-hand"/>
    <property type="match status" value="2"/>
</dbReference>
<reference evidence="3 4" key="1">
    <citation type="submission" date="2024-02" db="EMBL/GenBank/DDBJ databases">
        <authorList>
            <person name="Chen Y."/>
            <person name="Shah S."/>
            <person name="Dougan E. K."/>
            <person name="Thang M."/>
            <person name="Chan C."/>
        </authorList>
    </citation>
    <scope>NUCLEOTIDE SEQUENCE [LARGE SCALE GENOMIC DNA]</scope>
</reference>
<dbReference type="CDD" id="cd00051">
    <property type="entry name" value="EFh"/>
    <property type="match status" value="3"/>
</dbReference>
<feature type="domain" description="EF-hand" evidence="2">
    <location>
        <begin position="13"/>
        <end position="48"/>
    </location>
</feature>
<evidence type="ECO:0000313" key="3">
    <source>
        <dbReference type="EMBL" id="CAK9017243.1"/>
    </source>
</evidence>
<dbReference type="PROSITE" id="PS50222">
    <property type="entry name" value="EF_HAND_2"/>
    <property type="match status" value="3"/>
</dbReference>
<dbReference type="GO" id="GO:0016301">
    <property type="term" value="F:kinase activity"/>
    <property type="evidence" value="ECO:0007669"/>
    <property type="project" value="UniProtKB-KW"/>
</dbReference>
<protein>
    <submittedName>
        <fullName evidence="3">Calcium-dependent protein kinase 1 (PfCDPK1)</fullName>
    </submittedName>
</protein>
<sequence>MDLLDGGDGHLSKYKDEVRAIFDSVDEDRSGVIDKAEFVEAVRVNAKVRSLVSKSRMLSGLVASGDLNAAFSSFDTDNGGSVTFDEFWAFCKNEADEDNIRQMFNAIDRDGSRYITKEELVHAFKHNTDLLKLVKHSKVFGKLIEKNDWDKVISEMDTDKSGASENQIDYPEFWKWCKNIAARVQINLMKERARENADKLAASKQVLHQEVLKRLSLHVCRAGAAKGGVFTVSVVPQHLTFPNLKEAPNPHAPRSSGKVAAGVLSGASRGRALKALKAL</sequence>
<evidence type="ECO:0000259" key="2">
    <source>
        <dbReference type="PROSITE" id="PS50222"/>
    </source>
</evidence>
<dbReference type="PROSITE" id="PS00018">
    <property type="entry name" value="EF_HAND_1"/>
    <property type="match status" value="2"/>
</dbReference>
<name>A0ABP0JS89_9DINO</name>
<dbReference type="PANTHER" id="PTHR23064">
    <property type="entry name" value="TROPONIN"/>
    <property type="match status" value="1"/>
</dbReference>
<keyword evidence="3" id="KW-0808">Transferase</keyword>
<dbReference type="Proteomes" id="UP001642464">
    <property type="component" value="Unassembled WGS sequence"/>
</dbReference>
<dbReference type="InterPro" id="IPR018247">
    <property type="entry name" value="EF_Hand_1_Ca_BS"/>
</dbReference>
<dbReference type="SMART" id="SM00054">
    <property type="entry name" value="EFh"/>
    <property type="match status" value="4"/>
</dbReference>
<dbReference type="SUPFAM" id="SSF47473">
    <property type="entry name" value="EF-hand"/>
    <property type="match status" value="1"/>
</dbReference>
<keyword evidence="4" id="KW-1185">Reference proteome</keyword>
<organism evidence="3 4">
    <name type="scientific">Durusdinium trenchii</name>
    <dbReference type="NCBI Taxonomy" id="1381693"/>
    <lineage>
        <taxon>Eukaryota</taxon>
        <taxon>Sar</taxon>
        <taxon>Alveolata</taxon>
        <taxon>Dinophyceae</taxon>
        <taxon>Suessiales</taxon>
        <taxon>Symbiodiniaceae</taxon>
        <taxon>Durusdinium</taxon>
    </lineage>
</organism>
<keyword evidence="1" id="KW-0106">Calcium</keyword>
<feature type="domain" description="EF-hand" evidence="2">
    <location>
        <begin position="95"/>
        <end position="130"/>
    </location>
</feature>
<evidence type="ECO:0000313" key="4">
    <source>
        <dbReference type="Proteomes" id="UP001642464"/>
    </source>
</evidence>
<dbReference type="InterPro" id="IPR011992">
    <property type="entry name" value="EF-hand-dom_pair"/>
</dbReference>
<dbReference type="EMBL" id="CAXAMM010008409">
    <property type="protein sequence ID" value="CAK9017243.1"/>
    <property type="molecule type" value="Genomic_DNA"/>
</dbReference>
<keyword evidence="3" id="KW-0418">Kinase</keyword>
<comment type="caution">
    <text evidence="3">The sequence shown here is derived from an EMBL/GenBank/DDBJ whole genome shotgun (WGS) entry which is preliminary data.</text>
</comment>
<dbReference type="InterPro" id="IPR002048">
    <property type="entry name" value="EF_hand_dom"/>
</dbReference>
<feature type="domain" description="EF-hand" evidence="2">
    <location>
        <begin position="144"/>
        <end position="183"/>
    </location>
</feature>
<gene>
    <name evidence="3" type="ORF">SCF082_LOCUS13547</name>
</gene>